<dbReference type="Proteomes" id="UP000295764">
    <property type="component" value="Unassembled WGS sequence"/>
</dbReference>
<dbReference type="OrthoDB" id="32458at2"/>
<dbReference type="Gene3D" id="3.90.1150.200">
    <property type="match status" value="1"/>
</dbReference>
<evidence type="ECO:0000313" key="1">
    <source>
        <dbReference type="EMBL" id="TDN42463.1"/>
    </source>
</evidence>
<organism evidence="1 2">
    <name type="scientific">Curtobacterium flaccumfaciens</name>
    <dbReference type="NCBI Taxonomy" id="2035"/>
    <lineage>
        <taxon>Bacteria</taxon>
        <taxon>Bacillati</taxon>
        <taxon>Actinomycetota</taxon>
        <taxon>Actinomycetes</taxon>
        <taxon>Micrococcales</taxon>
        <taxon>Microbacteriaceae</taxon>
        <taxon>Curtobacterium</taxon>
    </lineage>
</organism>
<dbReference type="EMBL" id="SNVW01000012">
    <property type="protein sequence ID" value="TDN42463.1"/>
    <property type="molecule type" value="Genomic_DNA"/>
</dbReference>
<name>A0A4R6DDH9_9MICO</name>
<protein>
    <recommendedName>
        <fullName evidence="3">DUF1801 domain-containing protein</fullName>
    </recommendedName>
</protein>
<sequence>MATTKKTEGTFTDEERAAMQEHAAEVKRARSTKGTKAEKAAADAQAVVDKIAEMPEPDRGLAERVHRIALDAAPELAPRLWYGMPAYAKDGKVVFFFQDAAKFKARYSTLGFQDPARLDDGSFWPTSWAITPEFSDRDEAAVADLIRRAVA</sequence>
<gene>
    <name evidence="1" type="ORF">EDF64_112106</name>
</gene>
<evidence type="ECO:0000313" key="2">
    <source>
        <dbReference type="Proteomes" id="UP000295764"/>
    </source>
</evidence>
<comment type="caution">
    <text evidence="1">The sequence shown here is derived from an EMBL/GenBank/DDBJ whole genome shotgun (WGS) entry which is preliminary data.</text>
</comment>
<reference evidence="1 2" key="1">
    <citation type="submission" date="2019-03" db="EMBL/GenBank/DDBJ databases">
        <title>Genomic analyses of the natural microbiome of Caenorhabditis elegans.</title>
        <authorList>
            <person name="Samuel B."/>
        </authorList>
    </citation>
    <scope>NUCLEOTIDE SEQUENCE [LARGE SCALE GENOMIC DNA]</scope>
    <source>
        <strain evidence="1 2">JUb65</strain>
    </source>
</reference>
<proteinExistence type="predicted"/>
<dbReference type="RefSeq" id="WP_133520838.1">
    <property type="nucleotide sequence ID" value="NZ_SNVW01000012.1"/>
</dbReference>
<dbReference type="STRING" id="2035.RU06_12220"/>
<dbReference type="SUPFAM" id="SSF159888">
    <property type="entry name" value="YdhG-like"/>
    <property type="match status" value="1"/>
</dbReference>
<evidence type="ECO:0008006" key="3">
    <source>
        <dbReference type="Google" id="ProtNLM"/>
    </source>
</evidence>
<accession>A0A4R6DDH9</accession>
<dbReference type="AlphaFoldDB" id="A0A4R6DDH9"/>